<proteinExistence type="predicted"/>
<dbReference type="AlphaFoldDB" id="A0A1W0X5J2"/>
<reference evidence="3" key="1">
    <citation type="submission" date="2017-01" db="EMBL/GenBank/DDBJ databases">
        <title>Comparative genomics of anhydrobiosis in the tardigrade Hypsibius dujardini.</title>
        <authorList>
            <person name="Yoshida Y."/>
            <person name="Koutsovoulos G."/>
            <person name="Laetsch D."/>
            <person name="Stevens L."/>
            <person name="Kumar S."/>
            <person name="Horikawa D."/>
            <person name="Ishino K."/>
            <person name="Komine S."/>
            <person name="Tomita M."/>
            <person name="Blaxter M."/>
            <person name="Arakawa K."/>
        </authorList>
    </citation>
    <scope>NUCLEOTIDE SEQUENCE [LARGE SCALE GENOMIC DNA]</scope>
    <source>
        <strain evidence="3">Z151</strain>
    </source>
</reference>
<evidence type="ECO:0000256" key="1">
    <source>
        <dbReference type="SAM" id="MobiDB-lite"/>
    </source>
</evidence>
<evidence type="ECO:0000313" key="2">
    <source>
        <dbReference type="EMBL" id="OQV22857.1"/>
    </source>
</evidence>
<dbReference type="Proteomes" id="UP000192578">
    <property type="component" value="Unassembled WGS sequence"/>
</dbReference>
<keyword evidence="3" id="KW-1185">Reference proteome</keyword>
<name>A0A1W0X5J2_HYPEX</name>
<dbReference type="EMBL" id="MTYJ01000015">
    <property type="protein sequence ID" value="OQV22857.1"/>
    <property type="molecule type" value="Genomic_DNA"/>
</dbReference>
<organism evidence="2 3">
    <name type="scientific">Hypsibius exemplaris</name>
    <name type="common">Freshwater tardigrade</name>
    <dbReference type="NCBI Taxonomy" id="2072580"/>
    <lineage>
        <taxon>Eukaryota</taxon>
        <taxon>Metazoa</taxon>
        <taxon>Ecdysozoa</taxon>
        <taxon>Tardigrada</taxon>
        <taxon>Eutardigrada</taxon>
        <taxon>Parachela</taxon>
        <taxon>Hypsibioidea</taxon>
        <taxon>Hypsibiidae</taxon>
        <taxon>Hypsibius</taxon>
    </lineage>
</organism>
<protein>
    <submittedName>
        <fullName evidence="2">Uncharacterized protein</fullName>
    </submittedName>
</protein>
<comment type="caution">
    <text evidence="2">The sequence shown here is derived from an EMBL/GenBank/DDBJ whole genome shotgun (WGS) entry which is preliminary data.</text>
</comment>
<sequence>MLTVIKFLSNNFACPKINSFQFPVARRRSAYHLTAGFDGVVKSPDLREQQRKGHEKYEMEQEEIRKQQEEEIAKKTENHLKETKEQAEKIRKRMEKQDE</sequence>
<gene>
    <name evidence="2" type="ORF">BV898_03289</name>
</gene>
<evidence type="ECO:0000313" key="3">
    <source>
        <dbReference type="Proteomes" id="UP000192578"/>
    </source>
</evidence>
<accession>A0A1W0X5J2</accession>
<feature type="region of interest" description="Disordered" evidence="1">
    <location>
        <begin position="76"/>
        <end position="99"/>
    </location>
</feature>